<dbReference type="EMBL" id="CP042997">
    <property type="protein sequence ID" value="QEH38990.1"/>
    <property type="molecule type" value="Genomic_DNA"/>
</dbReference>
<protein>
    <submittedName>
        <fullName evidence="5">Spore protein SP21</fullName>
    </submittedName>
</protein>
<reference evidence="5 6" key="1">
    <citation type="submission" date="2019-08" db="EMBL/GenBank/DDBJ databases">
        <title>Deep-cultivation of Planctomycetes and their phenomic and genomic characterization uncovers novel biology.</title>
        <authorList>
            <person name="Wiegand S."/>
            <person name="Jogler M."/>
            <person name="Boedeker C."/>
            <person name="Pinto D."/>
            <person name="Vollmers J."/>
            <person name="Rivas-Marin E."/>
            <person name="Kohn T."/>
            <person name="Peeters S.H."/>
            <person name="Heuer A."/>
            <person name="Rast P."/>
            <person name="Oberbeckmann S."/>
            <person name="Bunk B."/>
            <person name="Jeske O."/>
            <person name="Meyerdierks A."/>
            <person name="Storesund J.E."/>
            <person name="Kallscheuer N."/>
            <person name="Luecker S."/>
            <person name="Lage O.M."/>
            <person name="Pohl T."/>
            <person name="Merkel B.J."/>
            <person name="Hornburger P."/>
            <person name="Mueller R.-W."/>
            <person name="Bruemmer F."/>
            <person name="Labrenz M."/>
            <person name="Spormann A.M."/>
            <person name="Op den Camp H."/>
            <person name="Overmann J."/>
            <person name="Amann R."/>
            <person name="Jetten M.S.M."/>
            <person name="Mascher T."/>
            <person name="Medema M.H."/>
            <person name="Devos D.P."/>
            <person name="Kaster A.-K."/>
            <person name="Ovreas L."/>
            <person name="Rohde M."/>
            <person name="Galperin M.Y."/>
            <person name="Jogler C."/>
        </authorList>
    </citation>
    <scope>NUCLEOTIDE SEQUENCE [LARGE SCALE GENOMIC DNA]</scope>
    <source>
        <strain evidence="5 6">OJF2</strain>
    </source>
</reference>
<evidence type="ECO:0000256" key="3">
    <source>
        <dbReference type="SAM" id="MobiDB-lite"/>
    </source>
</evidence>
<dbReference type="KEGG" id="agv:OJF2_76020"/>
<accession>A0A5B9WGL9</accession>
<feature type="compositionally biased region" description="Basic and acidic residues" evidence="3">
    <location>
        <begin position="1"/>
        <end position="16"/>
    </location>
</feature>
<sequence length="193" mass="21688">MAEVKEAPRTRAEPPKGKSPATEIEHRPAASPGTWAEHPFAFMHRFAEEMDRLFDDFGLRVPRLVGRGRELLRREAGLIPAEWSPRIDVQRKDGSLVVRVDLPGLSKEDIKVEVADEQLTIRGERKQEEKGEHEGYSYTECSYGSFYRVIPLPEGVDAAKASAEFHNGVLEVAMPAMPAKAPQARRLEVRDKS</sequence>
<dbReference type="SUPFAM" id="SSF49764">
    <property type="entry name" value="HSP20-like chaperones"/>
    <property type="match status" value="1"/>
</dbReference>
<dbReference type="PANTHER" id="PTHR11527">
    <property type="entry name" value="HEAT-SHOCK PROTEIN 20 FAMILY MEMBER"/>
    <property type="match status" value="1"/>
</dbReference>
<gene>
    <name evidence="5" type="primary">hspA_6</name>
    <name evidence="5" type="ORF">OJF2_76020</name>
</gene>
<evidence type="ECO:0000256" key="1">
    <source>
        <dbReference type="PROSITE-ProRule" id="PRU00285"/>
    </source>
</evidence>
<dbReference type="Gene3D" id="2.60.40.790">
    <property type="match status" value="1"/>
</dbReference>
<keyword evidence="6" id="KW-1185">Reference proteome</keyword>
<evidence type="ECO:0000259" key="4">
    <source>
        <dbReference type="PROSITE" id="PS01031"/>
    </source>
</evidence>
<dbReference type="InterPro" id="IPR002068">
    <property type="entry name" value="A-crystallin/Hsp20_dom"/>
</dbReference>
<feature type="domain" description="SHSP" evidence="4">
    <location>
        <begin position="78"/>
        <end position="192"/>
    </location>
</feature>
<dbReference type="Proteomes" id="UP000324233">
    <property type="component" value="Chromosome"/>
</dbReference>
<proteinExistence type="inferred from homology"/>
<dbReference type="Pfam" id="PF00011">
    <property type="entry name" value="HSP20"/>
    <property type="match status" value="1"/>
</dbReference>
<evidence type="ECO:0000313" key="6">
    <source>
        <dbReference type="Proteomes" id="UP000324233"/>
    </source>
</evidence>
<feature type="region of interest" description="Disordered" evidence="3">
    <location>
        <begin position="1"/>
        <end position="35"/>
    </location>
</feature>
<name>A0A5B9WGL9_9BACT</name>
<dbReference type="InterPro" id="IPR008978">
    <property type="entry name" value="HSP20-like_chaperone"/>
</dbReference>
<comment type="similarity">
    <text evidence="1 2">Belongs to the small heat shock protein (HSP20) family.</text>
</comment>
<dbReference type="CDD" id="cd06464">
    <property type="entry name" value="ACD_sHsps-like"/>
    <property type="match status" value="1"/>
</dbReference>
<dbReference type="RefSeq" id="WP_168222274.1">
    <property type="nucleotide sequence ID" value="NZ_CP042997.1"/>
</dbReference>
<evidence type="ECO:0000313" key="5">
    <source>
        <dbReference type="EMBL" id="QEH38990.1"/>
    </source>
</evidence>
<dbReference type="PROSITE" id="PS01031">
    <property type="entry name" value="SHSP"/>
    <property type="match status" value="1"/>
</dbReference>
<dbReference type="AlphaFoldDB" id="A0A5B9WGL9"/>
<dbReference type="InterPro" id="IPR031107">
    <property type="entry name" value="Small_HSP"/>
</dbReference>
<evidence type="ECO:0000256" key="2">
    <source>
        <dbReference type="RuleBase" id="RU003616"/>
    </source>
</evidence>
<organism evidence="5 6">
    <name type="scientific">Aquisphaera giovannonii</name>
    <dbReference type="NCBI Taxonomy" id="406548"/>
    <lineage>
        <taxon>Bacteria</taxon>
        <taxon>Pseudomonadati</taxon>
        <taxon>Planctomycetota</taxon>
        <taxon>Planctomycetia</taxon>
        <taxon>Isosphaerales</taxon>
        <taxon>Isosphaeraceae</taxon>
        <taxon>Aquisphaera</taxon>
    </lineage>
</organism>